<dbReference type="PANTHER" id="PTHR12598:SF0">
    <property type="entry name" value="COPPER HOMEOSTASIS PROTEIN CUTC HOMOLOG"/>
    <property type="match status" value="1"/>
</dbReference>
<dbReference type="GO" id="GO:0005737">
    <property type="term" value="C:cytoplasm"/>
    <property type="evidence" value="ECO:0007669"/>
    <property type="project" value="UniProtKB-SubCell"/>
</dbReference>
<dbReference type="InterPro" id="IPR036822">
    <property type="entry name" value="CutC-like_dom_sf"/>
</dbReference>
<proteinExistence type="inferred from homology"/>
<dbReference type="EMBL" id="LGTQ01000012">
    <property type="protein sequence ID" value="KPM47112.1"/>
    <property type="molecule type" value="Genomic_DNA"/>
</dbReference>
<gene>
    <name evidence="2" type="primary">cutC</name>
    <name evidence="3" type="ORF">AFM12_14920</name>
</gene>
<keyword evidence="2" id="KW-0963">Cytoplasm</keyword>
<organism evidence="3 4">
    <name type="scientific">Jiulongibacter sediminis</name>
    <dbReference type="NCBI Taxonomy" id="1605367"/>
    <lineage>
        <taxon>Bacteria</taxon>
        <taxon>Pseudomonadati</taxon>
        <taxon>Bacteroidota</taxon>
        <taxon>Cytophagia</taxon>
        <taxon>Cytophagales</taxon>
        <taxon>Leadbetterellaceae</taxon>
        <taxon>Jiulongibacter</taxon>
    </lineage>
</organism>
<protein>
    <recommendedName>
        <fullName evidence="2">PF03932 family protein CutC</fullName>
    </recommendedName>
</protein>
<comment type="subcellular location">
    <subcellularLocation>
        <location evidence="2">Cytoplasm</location>
    </subcellularLocation>
</comment>
<name>A0A0P7BRV6_9BACT</name>
<comment type="caution">
    <text evidence="3">The sequence shown here is derived from an EMBL/GenBank/DDBJ whole genome shotgun (WGS) entry which is preliminary data.</text>
</comment>
<accession>A0A0P7BRV6</accession>
<dbReference type="PANTHER" id="PTHR12598">
    <property type="entry name" value="COPPER HOMEOSTASIS PROTEIN CUTC"/>
    <property type="match status" value="1"/>
</dbReference>
<keyword evidence="4" id="KW-1185">Reference proteome</keyword>
<comment type="similarity">
    <text evidence="1 2">Belongs to the CutC family.</text>
</comment>
<dbReference type="RefSeq" id="WP_055149666.1">
    <property type="nucleotide sequence ID" value="NZ_JXSZ01000012.1"/>
</dbReference>
<dbReference type="HAMAP" id="MF_00795">
    <property type="entry name" value="CutC"/>
    <property type="match status" value="1"/>
</dbReference>
<evidence type="ECO:0000256" key="1">
    <source>
        <dbReference type="ARBA" id="ARBA00007768"/>
    </source>
</evidence>
<dbReference type="GO" id="GO:0005507">
    <property type="term" value="F:copper ion binding"/>
    <property type="evidence" value="ECO:0007669"/>
    <property type="project" value="TreeGrafter"/>
</dbReference>
<comment type="caution">
    <text evidence="2">Once thought to be involved in copper homeostasis, experiments in E.coli have shown this is not the case.</text>
</comment>
<evidence type="ECO:0000313" key="3">
    <source>
        <dbReference type="EMBL" id="KPM47112.1"/>
    </source>
</evidence>
<dbReference type="Pfam" id="PF03932">
    <property type="entry name" value="CutC"/>
    <property type="match status" value="1"/>
</dbReference>
<dbReference type="Proteomes" id="UP000050454">
    <property type="component" value="Unassembled WGS sequence"/>
</dbReference>
<evidence type="ECO:0000313" key="4">
    <source>
        <dbReference type="Proteomes" id="UP000050454"/>
    </source>
</evidence>
<sequence length="245" mass="26610">MADKKYHFELCSFTIESSRTAQKAGASRVELCDNPIEGGTTPSYGVIKAVRNKIDIELYPIIRPRSLNYFYSDDEWESILEDARICKELECDGISIGVQKQNGEVDTEKMKALVELAYPLKVTSNRVIDAAPDPFEALDSLIEAGCYRVLTSGQAAAAPEGIDVLKKLVEQANGRISIMPGAGVNSGNIASLAKATGAFEFHASARIKAQNPVNYQNPKILDSGDMFIADFGEVKAMVDALNALQ</sequence>
<dbReference type="SUPFAM" id="SSF110395">
    <property type="entry name" value="CutC-like"/>
    <property type="match status" value="1"/>
</dbReference>
<evidence type="ECO:0000256" key="2">
    <source>
        <dbReference type="HAMAP-Rule" id="MF_00795"/>
    </source>
</evidence>
<dbReference type="Gene3D" id="3.20.20.380">
    <property type="entry name" value="Copper homeostasis (CutC) domain"/>
    <property type="match status" value="1"/>
</dbReference>
<dbReference type="OrthoDB" id="9815677at2"/>
<dbReference type="InterPro" id="IPR005627">
    <property type="entry name" value="CutC-like"/>
</dbReference>
<dbReference type="STRING" id="1605367.AFM12_14920"/>
<dbReference type="PATRIC" id="fig|1605367.3.peg.401"/>
<reference evidence="3 4" key="1">
    <citation type="submission" date="2015-07" db="EMBL/GenBank/DDBJ databases">
        <title>The draft genome sequence of Leadbetterella sp. JN14-9.</title>
        <authorList>
            <person name="Liu Y."/>
            <person name="Du J."/>
            <person name="Shao Z."/>
        </authorList>
    </citation>
    <scope>NUCLEOTIDE SEQUENCE [LARGE SCALE GENOMIC DNA]</scope>
    <source>
        <strain evidence="3 4">JN14-9</strain>
    </source>
</reference>
<dbReference type="AlphaFoldDB" id="A0A0P7BRV6"/>